<dbReference type="Proteomes" id="UP001346149">
    <property type="component" value="Unassembled WGS sequence"/>
</dbReference>
<dbReference type="PANTHER" id="PTHR35754">
    <property type="entry name" value="ATP SYNTHASE SUBUNIT B"/>
    <property type="match status" value="1"/>
</dbReference>
<protein>
    <submittedName>
        <fullName evidence="1">Uncharacterized protein</fullName>
    </submittedName>
</protein>
<evidence type="ECO:0000313" key="1">
    <source>
        <dbReference type="EMBL" id="KAK4772623.1"/>
    </source>
</evidence>
<proteinExistence type="predicted"/>
<comment type="caution">
    <text evidence="1">The sequence shown here is derived from an EMBL/GenBank/DDBJ whole genome shotgun (WGS) entry which is preliminary data.</text>
</comment>
<organism evidence="1 2">
    <name type="scientific">Trapa natans</name>
    <name type="common">Water chestnut</name>
    <dbReference type="NCBI Taxonomy" id="22666"/>
    <lineage>
        <taxon>Eukaryota</taxon>
        <taxon>Viridiplantae</taxon>
        <taxon>Streptophyta</taxon>
        <taxon>Embryophyta</taxon>
        <taxon>Tracheophyta</taxon>
        <taxon>Spermatophyta</taxon>
        <taxon>Magnoliopsida</taxon>
        <taxon>eudicotyledons</taxon>
        <taxon>Gunneridae</taxon>
        <taxon>Pentapetalae</taxon>
        <taxon>rosids</taxon>
        <taxon>malvids</taxon>
        <taxon>Myrtales</taxon>
        <taxon>Lythraceae</taxon>
        <taxon>Trapa</taxon>
    </lineage>
</organism>
<evidence type="ECO:0000313" key="2">
    <source>
        <dbReference type="Proteomes" id="UP001346149"/>
    </source>
</evidence>
<dbReference type="EMBL" id="JAXQNO010000020">
    <property type="protein sequence ID" value="KAK4772623.1"/>
    <property type="molecule type" value="Genomic_DNA"/>
</dbReference>
<reference evidence="1 2" key="1">
    <citation type="journal article" date="2023" name="Hortic Res">
        <title>Pangenome of water caltrop reveals structural variations and asymmetric subgenome divergence after allopolyploidization.</title>
        <authorList>
            <person name="Zhang X."/>
            <person name="Chen Y."/>
            <person name="Wang L."/>
            <person name="Yuan Y."/>
            <person name="Fang M."/>
            <person name="Shi L."/>
            <person name="Lu R."/>
            <person name="Comes H.P."/>
            <person name="Ma Y."/>
            <person name="Chen Y."/>
            <person name="Huang G."/>
            <person name="Zhou Y."/>
            <person name="Zheng Z."/>
            <person name="Qiu Y."/>
        </authorList>
    </citation>
    <scope>NUCLEOTIDE SEQUENCE [LARGE SCALE GENOMIC DNA]</scope>
    <source>
        <strain evidence="1">F231</strain>
    </source>
</reference>
<name>A0AAN7QQV0_TRANT</name>
<dbReference type="AlphaFoldDB" id="A0AAN7QQV0"/>
<gene>
    <name evidence="1" type="ORF">SAY86_014398</name>
</gene>
<keyword evidence="2" id="KW-1185">Reference proteome</keyword>
<sequence>MEELRNLEDVHAVLGLLRSRGILAASPDPCSDRFLADLVLFLVKPCGQLDLDRKCRLINENMSKIKDALMEEASVVLHGQEDCGKLENASSIFSGDKMNLAGAAPIISFQNKVEHKYLQSETGNEAVIGLDAMQRANSTLEDFCRSYFMFHEMDVNRPQSVFKYLPMLFFVESYIYQLDNFNEKIVNESIDGRVISPFQSEGIETSWIDGGFIYKFKTEPFKPLMLLLEYNGLLTDRIKEELKSGEEYWSLERKLCSALKNKQDVSPEDVMKAIHLKSFDYRVLNLLLYQLRGKGVIF</sequence>
<dbReference type="PANTHER" id="PTHR35754:SF2">
    <property type="entry name" value="ATP SYNTHASE SUBUNIT B"/>
    <property type="match status" value="1"/>
</dbReference>
<accession>A0AAN7QQV0</accession>